<feature type="compositionally biased region" description="Low complexity" evidence="8">
    <location>
        <begin position="367"/>
        <end position="383"/>
    </location>
</feature>
<evidence type="ECO:0000256" key="1">
    <source>
        <dbReference type="ARBA" id="ARBA00022475"/>
    </source>
</evidence>
<evidence type="ECO:0000256" key="6">
    <source>
        <dbReference type="ARBA" id="ARBA00023316"/>
    </source>
</evidence>
<keyword evidence="7" id="KW-0997">Cell inner membrane</keyword>
<keyword evidence="10" id="KW-1185">Reference proteome</keyword>
<accession>A0ABX8WM88</accession>
<keyword evidence="5 7" id="KW-0456">Lyase</keyword>
<dbReference type="Pfam" id="PF02618">
    <property type="entry name" value="YceG"/>
    <property type="match status" value="1"/>
</dbReference>
<evidence type="ECO:0000256" key="8">
    <source>
        <dbReference type="SAM" id="MobiDB-lite"/>
    </source>
</evidence>
<feature type="site" description="Important for catalytic activity" evidence="7">
    <location>
        <position position="228"/>
    </location>
</feature>
<dbReference type="PANTHER" id="PTHR30518:SF2">
    <property type="entry name" value="ENDOLYTIC MUREIN TRANSGLYCOSYLASE"/>
    <property type="match status" value="1"/>
</dbReference>
<comment type="function">
    <text evidence="7">Functions as a peptidoglycan terminase that cleaves nascent peptidoglycan strands endolytically to terminate their elongation.</text>
</comment>
<comment type="similarity">
    <text evidence="7">Belongs to the transglycosylase MltG family.</text>
</comment>
<proteinExistence type="inferred from homology"/>
<evidence type="ECO:0000256" key="4">
    <source>
        <dbReference type="ARBA" id="ARBA00023136"/>
    </source>
</evidence>
<dbReference type="NCBIfam" id="TIGR00247">
    <property type="entry name" value="endolytic transglycosylase MltG"/>
    <property type="match status" value="1"/>
</dbReference>
<evidence type="ECO:0000256" key="5">
    <source>
        <dbReference type="ARBA" id="ARBA00023239"/>
    </source>
</evidence>
<dbReference type="RefSeq" id="WP_220379007.1">
    <property type="nucleotide sequence ID" value="NZ_CP080544.1"/>
</dbReference>
<evidence type="ECO:0000313" key="10">
    <source>
        <dbReference type="Proteomes" id="UP000824755"/>
    </source>
</evidence>
<dbReference type="EMBL" id="CP080544">
    <property type="protein sequence ID" value="QYR52220.1"/>
    <property type="molecule type" value="Genomic_DNA"/>
</dbReference>
<dbReference type="PANTHER" id="PTHR30518">
    <property type="entry name" value="ENDOLYTIC MUREIN TRANSGLYCOSYLASE"/>
    <property type="match status" value="1"/>
</dbReference>
<evidence type="ECO:0000256" key="7">
    <source>
        <dbReference type="HAMAP-Rule" id="MF_02065"/>
    </source>
</evidence>
<keyword evidence="4 7" id="KW-0472">Membrane</keyword>
<sequence>MVKNATAARTKGFKGLLFVTLLVALVAFAFVWQHYASFSRTPMNSPTSAQRVVVERGNGMPQLLRSLRALGITSGFDVEWQLLARQVGAAGKLQAGEYALKPGMSPSQLLVDIRDGKVVSYRFTIIEGWNIRDLRAALAKARPLVSTIQDMDDAALMKALGHAGQFAEGRFLPETYRYNTGDTDLAVLKQAYKAMDAALTEAWKTRIQGLPFQNRDEALTLASIVEKETGLASERPMIAGVFVRRLQKGMRLETDPTVIYGMGSEYKGNIRKMDLQKDTPYNTYTRTGLPPTPIAMPGKDALKAVTRPAAGESVFFVAAGDGTGRSLFASTYAEHQANVREYLARYRAGNAKGPMTGTATTTPESGAQPAATPATAPASTPAK</sequence>
<dbReference type="Gene3D" id="3.30.1490.480">
    <property type="entry name" value="Endolytic murein transglycosylase"/>
    <property type="match status" value="1"/>
</dbReference>
<dbReference type="Proteomes" id="UP000824755">
    <property type="component" value="Chromosome"/>
</dbReference>
<dbReference type="InterPro" id="IPR003770">
    <property type="entry name" value="MLTG-like"/>
</dbReference>
<protein>
    <recommendedName>
        <fullName evidence="7">Endolytic murein transglycosylase</fullName>
        <ecNumber evidence="7">4.2.2.29</ecNumber>
    </recommendedName>
    <alternativeName>
        <fullName evidence="7">Peptidoglycan lytic transglycosylase</fullName>
    </alternativeName>
    <alternativeName>
        <fullName evidence="7">Peptidoglycan polymerization terminase</fullName>
    </alternativeName>
</protein>
<gene>
    <name evidence="7 9" type="primary">mltG</name>
    <name evidence="9" type="ORF">H8L67_06255</name>
</gene>
<keyword evidence="1 7" id="KW-1003">Cell membrane</keyword>
<evidence type="ECO:0000256" key="3">
    <source>
        <dbReference type="ARBA" id="ARBA00022989"/>
    </source>
</evidence>
<evidence type="ECO:0000256" key="2">
    <source>
        <dbReference type="ARBA" id="ARBA00022692"/>
    </source>
</evidence>
<dbReference type="Gene3D" id="3.30.160.60">
    <property type="entry name" value="Classic Zinc Finger"/>
    <property type="match status" value="1"/>
</dbReference>
<organism evidence="9 10">
    <name type="scientific">Lysobacter soyae</name>
    <dbReference type="NCBI Taxonomy" id="2764185"/>
    <lineage>
        <taxon>Bacteria</taxon>
        <taxon>Pseudomonadati</taxon>
        <taxon>Pseudomonadota</taxon>
        <taxon>Gammaproteobacteria</taxon>
        <taxon>Lysobacterales</taxon>
        <taxon>Lysobacteraceae</taxon>
        <taxon>Lysobacter</taxon>
    </lineage>
</organism>
<reference evidence="9 10" key="1">
    <citation type="submission" date="2021-08" db="EMBL/GenBank/DDBJ databases">
        <title>Lysobacter sp. strain CJ11 Genome sequencing and assembly.</title>
        <authorList>
            <person name="Kim I."/>
        </authorList>
    </citation>
    <scope>NUCLEOTIDE SEQUENCE [LARGE SCALE GENOMIC DNA]</scope>
    <source>
        <strain evidence="9 10">CJ11</strain>
    </source>
</reference>
<keyword evidence="2 7" id="KW-0812">Transmembrane</keyword>
<dbReference type="EC" id="4.2.2.29" evidence="7"/>
<keyword evidence="3 7" id="KW-1133">Transmembrane helix</keyword>
<dbReference type="HAMAP" id="MF_02065">
    <property type="entry name" value="MltG"/>
    <property type="match status" value="1"/>
</dbReference>
<feature type="region of interest" description="Disordered" evidence="8">
    <location>
        <begin position="349"/>
        <end position="383"/>
    </location>
</feature>
<comment type="catalytic activity">
    <reaction evidence="7">
        <text>a peptidoglycan chain = a peptidoglycan chain with N-acetyl-1,6-anhydromuramyl-[peptide] at the reducing end + a peptidoglycan chain with N-acetylglucosamine at the non-reducing end.</text>
        <dbReference type="EC" id="4.2.2.29"/>
    </reaction>
</comment>
<keyword evidence="6 7" id="KW-0961">Cell wall biogenesis/degradation</keyword>
<evidence type="ECO:0000313" key="9">
    <source>
        <dbReference type="EMBL" id="QYR52220.1"/>
    </source>
</evidence>
<name>A0ABX8WM88_9GAMM</name>
<dbReference type="CDD" id="cd08010">
    <property type="entry name" value="MltG_like"/>
    <property type="match status" value="1"/>
</dbReference>